<dbReference type="OrthoDB" id="8373190at2"/>
<dbReference type="InterPro" id="IPR037401">
    <property type="entry name" value="SnoaL-like"/>
</dbReference>
<organism evidence="2 3">
    <name type="scientific">Agrobacterium albertimagni AOL15</name>
    <dbReference type="NCBI Taxonomy" id="1156935"/>
    <lineage>
        <taxon>Bacteria</taxon>
        <taxon>Pseudomonadati</taxon>
        <taxon>Pseudomonadota</taxon>
        <taxon>Alphaproteobacteria</taxon>
        <taxon>Hyphomicrobiales</taxon>
        <taxon>Rhizobiaceae</taxon>
        <taxon>Rhizobium/Agrobacterium group</taxon>
        <taxon>Agrobacterium</taxon>
    </lineage>
</organism>
<reference evidence="2 3" key="1">
    <citation type="journal article" date="2012" name="J. Bacteriol.">
        <title>Draft Genome Sequence of Agrobacterium albertimagni Strain AOL15.</title>
        <authorList>
            <person name="Trimble W.L."/>
            <person name="Phung le T."/>
            <person name="Meyer F."/>
            <person name="Gilbert J.A."/>
            <person name="Silver S."/>
        </authorList>
    </citation>
    <scope>NUCLEOTIDE SEQUENCE [LARGE SCALE GENOMIC DNA]</scope>
    <source>
        <strain evidence="2 3">AOL15</strain>
    </source>
</reference>
<gene>
    <name evidence="2" type="ORF">QWE_07671</name>
</gene>
<proteinExistence type="predicted"/>
<evidence type="ECO:0000313" key="3">
    <source>
        <dbReference type="Proteomes" id="UP000007123"/>
    </source>
</evidence>
<evidence type="ECO:0000259" key="1">
    <source>
        <dbReference type="Pfam" id="PF12680"/>
    </source>
</evidence>
<feature type="domain" description="SnoaL-like" evidence="1">
    <location>
        <begin position="10"/>
        <end position="110"/>
    </location>
</feature>
<dbReference type="Gene3D" id="3.10.450.50">
    <property type="match status" value="1"/>
</dbReference>
<evidence type="ECO:0000313" key="2">
    <source>
        <dbReference type="EMBL" id="EKF59959.1"/>
    </source>
</evidence>
<dbReference type="RefSeq" id="WP_006725530.1">
    <property type="nucleotide sequence ID" value="NZ_ALJF01000006.1"/>
</dbReference>
<dbReference type="EMBL" id="ALJF01000006">
    <property type="protein sequence ID" value="EKF59959.1"/>
    <property type="molecule type" value="Genomic_DNA"/>
</dbReference>
<dbReference type="SUPFAM" id="SSF54427">
    <property type="entry name" value="NTF2-like"/>
    <property type="match status" value="1"/>
</dbReference>
<keyword evidence="3" id="KW-1185">Reference proteome</keyword>
<dbReference type="STRING" id="1156935.QWE_07671"/>
<dbReference type="InterPro" id="IPR032710">
    <property type="entry name" value="NTF2-like_dom_sf"/>
</dbReference>
<dbReference type="Proteomes" id="UP000007123">
    <property type="component" value="Unassembled WGS sequence"/>
</dbReference>
<dbReference type="PATRIC" id="fig|1156935.5.peg.1542"/>
<dbReference type="AlphaFoldDB" id="K2Q864"/>
<name>K2Q864_9HYPH</name>
<accession>K2Q864</accession>
<dbReference type="Pfam" id="PF12680">
    <property type="entry name" value="SnoaL_2"/>
    <property type="match status" value="1"/>
</dbReference>
<dbReference type="eggNOG" id="COG3631">
    <property type="taxonomic scope" value="Bacteria"/>
</dbReference>
<protein>
    <recommendedName>
        <fullName evidence="1">SnoaL-like domain-containing protein</fullName>
    </recommendedName>
</protein>
<comment type="caution">
    <text evidence="2">The sequence shown here is derived from an EMBL/GenBank/DDBJ whole genome shotgun (WGS) entry which is preliminary data.</text>
</comment>
<sequence>MSLKEQTLAVIDALNRHDFDTLLPMFEEEAVLDLPDGIRVIGHASFRDTLAAYVLRHGITLSDHVVMTDAAGFRVAVECTLNGSDRRDADGGTDVEEGPYALPAVLVLERETDLFLRLSLYAGTRP</sequence>